<dbReference type="Proteomes" id="UP000321943">
    <property type="component" value="Chromosome"/>
</dbReference>
<keyword evidence="1" id="KW-0175">Coiled coil</keyword>
<sequence>MNVASVKNLTDYLDIDKSFFGALSLGLFYLKISFVENIFIFKINIFIIIAIIITILSIILGYCSIKKFKEDYRQYVIFGIMIFVFPAVSSLIKNDILSKINDVLLGISLFYLLSTFFNDVILEKRRSQKLNKISNVKKEILIECSDRVTEIEEELLPKISKYLDIEKIKEKLKKIDKILMKISEKLNDLTMLKESVCVEGNLEKLPDMKEVKRNLKELKLKLIEVKKEVKKESVKTENNIKKTLKKMEVNLNESQEIIEKVQIKDPIELYPFKIAFLIIGIILSIVLIIYYYDHEIKFNRFNEIHSGIYLLFSLLLLNSWINENEKIEE</sequence>
<name>A0A7U6L929_9FUSO</name>
<dbReference type="AlphaFoldDB" id="A0A7U6L929"/>
<evidence type="ECO:0000256" key="2">
    <source>
        <dbReference type="SAM" id="Phobius"/>
    </source>
</evidence>
<feature type="transmembrane region" description="Helical" evidence="2">
    <location>
        <begin position="12"/>
        <end position="32"/>
    </location>
</feature>
<gene>
    <name evidence="3" type="ORF">JCM16777_0339</name>
</gene>
<feature type="transmembrane region" description="Helical" evidence="2">
    <location>
        <begin position="304"/>
        <end position="321"/>
    </location>
</feature>
<evidence type="ECO:0000256" key="1">
    <source>
        <dbReference type="SAM" id="Coils"/>
    </source>
</evidence>
<proteinExistence type="predicted"/>
<feature type="transmembrane region" description="Helical" evidence="2">
    <location>
        <begin position="104"/>
        <end position="122"/>
    </location>
</feature>
<dbReference type="KEGG" id="lwd:JCM16777_0339"/>
<keyword evidence="2" id="KW-1133">Transmembrane helix</keyword>
<accession>A0A7U6L929</accession>
<feature type="transmembrane region" description="Helical" evidence="2">
    <location>
        <begin position="38"/>
        <end position="63"/>
    </location>
</feature>
<feature type="transmembrane region" description="Helical" evidence="2">
    <location>
        <begin position="274"/>
        <end position="292"/>
    </location>
</feature>
<organism evidence="3 4">
    <name type="scientific">Leptotrichia wadei</name>
    <dbReference type="NCBI Taxonomy" id="157687"/>
    <lineage>
        <taxon>Bacteria</taxon>
        <taxon>Fusobacteriati</taxon>
        <taxon>Fusobacteriota</taxon>
        <taxon>Fusobacteriia</taxon>
        <taxon>Fusobacteriales</taxon>
        <taxon>Leptotrichiaceae</taxon>
        <taxon>Leptotrichia</taxon>
    </lineage>
</organism>
<feature type="transmembrane region" description="Helical" evidence="2">
    <location>
        <begin position="75"/>
        <end position="92"/>
    </location>
</feature>
<protein>
    <submittedName>
        <fullName evidence="3">Uncharacterized protein</fullName>
    </submittedName>
</protein>
<evidence type="ECO:0000313" key="4">
    <source>
        <dbReference type="Proteomes" id="UP000321943"/>
    </source>
</evidence>
<keyword evidence="2" id="KW-0472">Membrane</keyword>
<reference evidence="3 4" key="1">
    <citation type="submission" date="2019-07" db="EMBL/GenBank/DDBJ databases">
        <title>Complete Genome Sequence of Leptotrichia wadei Strain JCM16777.</title>
        <authorList>
            <person name="Watanabe S."/>
            <person name="Cui L."/>
        </authorList>
    </citation>
    <scope>NUCLEOTIDE SEQUENCE [LARGE SCALE GENOMIC DNA]</scope>
    <source>
        <strain evidence="3 4">JCM16777</strain>
    </source>
</reference>
<dbReference type="GeneID" id="84803700"/>
<dbReference type="RefSeq" id="WP_018499367.1">
    <property type="nucleotide sequence ID" value="NZ_AP019829.2"/>
</dbReference>
<feature type="coiled-coil region" evidence="1">
    <location>
        <begin position="165"/>
        <end position="264"/>
    </location>
</feature>
<dbReference type="EMBL" id="AP019829">
    <property type="protein sequence ID" value="BBM42095.1"/>
    <property type="molecule type" value="Genomic_DNA"/>
</dbReference>
<keyword evidence="2" id="KW-0812">Transmembrane</keyword>
<evidence type="ECO:0000313" key="3">
    <source>
        <dbReference type="EMBL" id="BBM42095.1"/>
    </source>
</evidence>